<dbReference type="Pfam" id="PF18480">
    <property type="entry name" value="DUF5615"/>
    <property type="match status" value="1"/>
</dbReference>
<keyword evidence="3" id="KW-1185">Reference proteome</keyword>
<evidence type="ECO:0000313" key="3">
    <source>
        <dbReference type="Proteomes" id="UP001149411"/>
    </source>
</evidence>
<protein>
    <submittedName>
        <fullName evidence="2">DUF5615 family PIN-like protein</fullName>
    </submittedName>
</protein>
<evidence type="ECO:0000313" key="2">
    <source>
        <dbReference type="EMBL" id="MCX2819074.1"/>
    </source>
</evidence>
<gene>
    <name evidence="2" type="ORF">EGH25_06880</name>
</gene>
<organism evidence="2 3">
    <name type="scientific">Halorutilus salinus</name>
    <dbReference type="NCBI Taxonomy" id="2487751"/>
    <lineage>
        <taxon>Archaea</taxon>
        <taxon>Methanobacteriati</taxon>
        <taxon>Methanobacteriota</taxon>
        <taxon>Stenosarchaea group</taxon>
        <taxon>Halobacteria</taxon>
        <taxon>Halorutilales</taxon>
        <taxon>Halorutilaceae</taxon>
        <taxon>Halorutilus</taxon>
    </lineage>
</organism>
<reference evidence="2" key="1">
    <citation type="submission" date="2022-09" db="EMBL/GenBank/DDBJ databases">
        <title>Haloadaptaus new haloarchaeum isolated from saline soil.</title>
        <authorList>
            <person name="Duran-Viseras A."/>
            <person name="Sanchez-Porro C."/>
            <person name="Ventosa A."/>
        </authorList>
    </citation>
    <scope>NUCLEOTIDE SEQUENCE</scope>
    <source>
        <strain evidence="2">F3-133</strain>
    </source>
</reference>
<dbReference type="EMBL" id="RKLV01000006">
    <property type="protein sequence ID" value="MCX2819074.1"/>
    <property type="molecule type" value="Genomic_DNA"/>
</dbReference>
<dbReference type="Proteomes" id="UP001149411">
    <property type="component" value="Unassembled WGS sequence"/>
</dbReference>
<name>A0A9Q4C524_9EURY</name>
<evidence type="ECO:0000259" key="1">
    <source>
        <dbReference type="Pfam" id="PF18480"/>
    </source>
</evidence>
<feature type="domain" description="DUF5615" evidence="1">
    <location>
        <begin position="4"/>
        <end position="87"/>
    </location>
</feature>
<dbReference type="RefSeq" id="WP_266087033.1">
    <property type="nucleotide sequence ID" value="NZ_RKLV01000006.1"/>
</dbReference>
<accession>A0A9Q4C524</accession>
<sequence>MFELVADENVPTPVVEALRSNGYEVHRAQEEYGQGTADGEILEACADEGRVILTNDNDFALLVEDAEHAGVVVYNDQNLRTREILRGVVSIDNAYDSPENQLEWLEGWI</sequence>
<proteinExistence type="predicted"/>
<dbReference type="InterPro" id="IPR041049">
    <property type="entry name" value="DUF5615"/>
</dbReference>
<comment type="caution">
    <text evidence="2">The sequence shown here is derived from an EMBL/GenBank/DDBJ whole genome shotgun (WGS) entry which is preliminary data.</text>
</comment>
<dbReference type="AlphaFoldDB" id="A0A9Q4C524"/>